<protein>
    <submittedName>
        <fullName evidence="1">Uncharacterized protein</fullName>
    </submittedName>
</protein>
<proteinExistence type="predicted"/>
<name>A0ACC0KQW7_CHOFU</name>
<gene>
    <name evidence="1" type="ORF">MSG28_011133</name>
</gene>
<evidence type="ECO:0000313" key="1">
    <source>
        <dbReference type="EMBL" id="KAI8438720.1"/>
    </source>
</evidence>
<dbReference type="Proteomes" id="UP001064048">
    <property type="component" value="Chromosome 18"/>
</dbReference>
<accession>A0ACC0KQW7</accession>
<organism evidence="1 2">
    <name type="scientific">Choristoneura fumiferana</name>
    <name type="common">Spruce budworm moth</name>
    <name type="synonym">Archips fumiferana</name>
    <dbReference type="NCBI Taxonomy" id="7141"/>
    <lineage>
        <taxon>Eukaryota</taxon>
        <taxon>Metazoa</taxon>
        <taxon>Ecdysozoa</taxon>
        <taxon>Arthropoda</taxon>
        <taxon>Hexapoda</taxon>
        <taxon>Insecta</taxon>
        <taxon>Pterygota</taxon>
        <taxon>Neoptera</taxon>
        <taxon>Endopterygota</taxon>
        <taxon>Lepidoptera</taxon>
        <taxon>Glossata</taxon>
        <taxon>Ditrysia</taxon>
        <taxon>Tortricoidea</taxon>
        <taxon>Tortricidae</taxon>
        <taxon>Tortricinae</taxon>
        <taxon>Choristoneura</taxon>
    </lineage>
</organism>
<keyword evidence="2" id="KW-1185">Reference proteome</keyword>
<reference evidence="1 2" key="1">
    <citation type="journal article" date="2022" name="Genome Biol. Evol.">
        <title>The Spruce Budworm Genome: Reconstructing the Evolutionary History of Antifreeze Proteins.</title>
        <authorList>
            <person name="Beliveau C."/>
            <person name="Gagne P."/>
            <person name="Picq S."/>
            <person name="Vernygora O."/>
            <person name="Keeling C.I."/>
            <person name="Pinkney K."/>
            <person name="Doucet D."/>
            <person name="Wen F."/>
            <person name="Johnston J.S."/>
            <person name="Maaroufi H."/>
            <person name="Boyle B."/>
            <person name="Laroche J."/>
            <person name="Dewar K."/>
            <person name="Juretic N."/>
            <person name="Blackburn G."/>
            <person name="Nisole A."/>
            <person name="Brunet B."/>
            <person name="Brandao M."/>
            <person name="Lumley L."/>
            <person name="Duan J."/>
            <person name="Quan G."/>
            <person name="Lucarotti C.J."/>
            <person name="Roe A.D."/>
            <person name="Sperling F.A.H."/>
            <person name="Levesque R.C."/>
            <person name="Cusson M."/>
        </authorList>
    </citation>
    <scope>NUCLEOTIDE SEQUENCE [LARGE SCALE GENOMIC DNA]</scope>
    <source>
        <strain evidence="1">Glfc:IPQL:Cfum</strain>
    </source>
</reference>
<comment type="caution">
    <text evidence="1">The sequence shown here is derived from an EMBL/GenBank/DDBJ whole genome shotgun (WGS) entry which is preliminary data.</text>
</comment>
<sequence length="219" mass="25594">MLKSEVYKPNTFLYFSYGSNMFTFRIHMSNPTAQFVSIGRLDNYRVEFIKFSSFWEGPTPTLVATANAHVWGVVWRVHEDDMESLNDQKGVDIKKYYIKHLQVDTPHIGLLTCRAYIQKVNPLPRGDKDEIPVERRPSWSLKEIMIYGAREHRLPDYYIKYLKALKHNGSEGAIRMVCLLNRYGKNAPCDCRVPGRIQRKPLKIDLVKKLKQTDQSIKR</sequence>
<dbReference type="EMBL" id="CM046118">
    <property type="protein sequence ID" value="KAI8438720.1"/>
    <property type="molecule type" value="Genomic_DNA"/>
</dbReference>
<evidence type="ECO:0000313" key="2">
    <source>
        <dbReference type="Proteomes" id="UP001064048"/>
    </source>
</evidence>